<evidence type="ECO:0000256" key="7">
    <source>
        <dbReference type="PROSITE-ProRule" id="PRU00846"/>
    </source>
</evidence>
<dbReference type="Pfam" id="PF09532">
    <property type="entry name" value="FDF"/>
    <property type="match status" value="1"/>
</dbReference>
<dbReference type="OrthoDB" id="21539at2759"/>
<feature type="domain" description="DFDF" evidence="9">
    <location>
        <begin position="382"/>
        <end position="418"/>
    </location>
</feature>
<dbReference type="GO" id="GO:0034063">
    <property type="term" value="P:stress granule assembly"/>
    <property type="evidence" value="ECO:0007669"/>
    <property type="project" value="TreeGrafter"/>
</dbReference>
<dbReference type="PROSITE" id="PS52002">
    <property type="entry name" value="SM"/>
    <property type="match status" value="1"/>
</dbReference>
<dbReference type="CDD" id="cd01736">
    <property type="entry name" value="LSm14_N"/>
    <property type="match status" value="1"/>
</dbReference>
<reference evidence="13" key="1">
    <citation type="journal article" date="2023" name="Proc. Natl. Acad. Sci. U.S.A.">
        <title>Genomic and structural basis for evolution of tropane alkaloid biosynthesis.</title>
        <authorList>
            <person name="Wanga Y.-J."/>
            <person name="Taina T."/>
            <person name="Yua J.-Y."/>
            <person name="Lia J."/>
            <person name="Xua B."/>
            <person name="Chenc J."/>
            <person name="D'Auriad J.C."/>
            <person name="Huanga J.-P."/>
            <person name="Huanga S.-X."/>
        </authorList>
    </citation>
    <scope>NUCLEOTIDE SEQUENCE [LARGE SCALE GENOMIC DNA]</scope>
    <source>
        <strain evidence="13">cv. KIB-2019</strain>
    </source>
</reference>
<dbReference type="GO" id="GO:0006397">
    <property type="term" value="P:mRNA processing"/>
    <property type="evidence" value="ECO:0007669"/>
    <property type="project" value="UniProtKB-KW"/>
</dbReference>
<dbReference type="EMBL" id="JAJAGQ010000024">
    <property type="protein sequence ID" value="KAJ8526672.1"/>
    <property type="molecule type" value="Genomic_DNA"/>
</dbReference>
<gene>
    <name evidence="12" type="ORF">K7X08_029149</name>
</gene>
<sequence>MANQPSSTAAAVSPSPSSAADSYIGSFISLTSKSEIRYEGVLYYLNPQDSSLGLKNVRSYGTEGRKKDGPQIPPNDKVYEFILFRGSDIKDLQVKSSPPPQVEESLDNDPAIIQSRCAGVSPSSSKSVPLSGGSLTEYGSYKGPASLNSMPPSHQSLNQFEYGTSQATQSNMVSYATPSYLQIYTESASSHHAPQHSIQPAASHAMMQDLLQAYPLQGPEPFTSAVLPKCVAPVPVVTTANSLSLTSRQSLAPQQLPMAHSTKIMSPLLSVTSSMPSYGYTPAFPQSSQNVGNSGAPILARIGSNASPSYPVSPLVDSSLGVFSQHPHRLLTPDQLSLPRFSGQLYSDQDLGVLSSEPLNPSSSFTTPAVQAPLLPLPPAAKKLQSSSEFTEEFDFVAMNEKFNKDEVWGYLGKAKQTAKKMDGEGIAEVNENKGNEDGHGLDSNADPKPAYNKDDFFDNISRNTVARGGRNGQNHFSHRMRQDTETFGNHQQRPYPGYGGYGPGHGGNRGAYGYGYGRGYNNYGSRGRGGGYMRM</sequence>
<feature type="short sequence motif" description="FFD box" evidence="7">
    <location>
        <begin position="450"/>
        <end position="465"/>
    </location>
</feature>
<dbReference type="GO" id="GO:0033962">
    <property type="term" value="P:P-body assembly"/>
    <property type="evidence" value="ECO:0007669"/>
    <property type="project" value="TreeGrafter"/>
</dbReference>
<evidence type="ECO:0000256" key="4">
    <source>
        <dbReference type="ARBA" id="ARBA00022491"/>
    </source>
</evidence>
<feature type="region of interest" description="Disordered" evidence="8">
    <location>
        <begin position="430"/>
        <end position="455"/>
    </location>
</feature>
<comment type="caution">
    <text evidence="12">The sequence shown here is derived from an EMBL/GenBank/DDBJ whole genome shotgun (WGS) entry which is preliminary data.</text>
</comment>
<evidence type="ECO:0000256" key="2">
    <source>
        <dbReference type="ARBA" id="ARBA00010415"/>
    </source>
</evidence>
<evidence type="ECO:0008006" key="14">
    <source>
        <dbReference type="Google" id="ProtNLM"/>
    </source>
</evidence>
<dbReference type="SMART" id="SM01199">
    <property type="entry name" value="FDF"/>
    <property type="match status" value="1"/>
</dbReference>
<dbReference type="Pfam" id="PF12701">
    <property type="entry name" value="LSM14"/>
    <property type="match status" value="1"/>
</dbReference>
<evidence type="ECO:0000313" key="13">
    <source>
        <dbReference type="Proteomes" id="UP001152561"/>
    </source>
</evidence>
<dbReference type="PANTHER" id="PTHR13586">
    <property type="entry name" value="SCD6 PROTEIN-RELATED"/>
    <property type="match status" value="1"/>
</dbReference>
<dbReference type="PROSITE" id="PS51512">
    <property type="entry name" value="DFDF"/>
    <property type="match status" value="1"/>
</dbReference>
<dbReference type="InterPro" id="IPR010920">
    <property type="entry name" value="LSM_dom_sf"/>
</dbReference>
<keyword evidence="4" id="KW-0678">Repressor</keyword>
<keyword evidence="5" id="KW-0507">mRNA processing</keyword>
<evidence type="ECO:0000256" key="8">
    <source>
        <dbReference type="SAM" id="MobiDB-lite"/>
    </source>
</evidence>
<dbReference type="SMART" id="SM01271">
    <property type="entry name" value="LSM14"/>
    <property type="match status" value="1"/>
</dbReference>
<dbReference type="Proteomes" id="UP001152561">
    <property type="component" value="Unassembled WGS sequence"/>
</dbReference>
<organism evidence="12 13">
    <name type="scientific">Anisodus acutangulus</name>
    <dbReference type="NCBI Taxonomy" id="402998"/>
    <lineage>
        <taxon>Eukaryota</taxon>
        <taxon>Viridiplantae</taxon>
        <taxon>Streptophyta</taxon>
        <taxon>Embryophyta</taxon>
        <taxon>Tracheophyta</taxon>
        <taxon>Spermatophyta</taxon>
        <taxon>Magnoliopsida</taxon>
        <taxon>eudicotyledons</taxon>
        <taxon>Gunneridae</taxon>
        <taxon>Pentapetalae</taxon>
        <taxon>asterids</taxon>
        <taxon>lamiids</taxon>
        <taxon>Solanales</taxon>
        <taxon>Solanaceae</taxon>
        <taxon>Solanoideae</taxon>
        <taxon>Hyoscyameae</taxon>
        <taxon>Anisodus</taxon>
    </lineage>
</organism>
<dbReference type="InterPro" id="IPR047575">
    <property type="entry name" value="Sm"/>
</dbReference>
<comment type="function">
    <text evidence="6">As a component of the decapping complex, involved in the degradation of mRNAs. Promotes P-body formation. Translational repressor.</text>
</comment>
<evidence type="ECO:0000256" key="3">
    <source>
        <dbReference type="ARBA" id="ARBA00022490"/>
    </source>
</evidence>
<keyword evidence="3" id="KW-0963">Cytoplasm</keyword>
<feature type="domain" description="FFD box profile" evidence="10">
    <location>
        <begin position="450"/>
        <end position="465"/>
    </location>
</feature>
<dbReference type="InterPro" id="IPR025762">
    <property type="entry name" value="DFDF"/>
</dbReference>
<dbReference type="InterPro" id="IPR019050">
    <property type="entry name" value="FDF_dom"/>
</dbReference>
<dbReference type="InterPro" id="IPR025761">
    <property type="entry name" value="FFD_box"/>
</dbReference>
<dbReference type="Gene3D" id="2.30.30.100">
    <property type="match status" value="1"/>
</dbReference>
<evidence type="ECO:0000256" key="5">
    <source>
        <dbReference type="ARBA" id="ARBA00022664"/>
    </source>
</evidence>
<dbReference type="GO" id="GO:0000932">
    <property type="term" value="C:P-body"/>
    <property type="evidence" value="ECO:0007669"/>
    <property type="project" value="UniProtKB-SubCell"/>
</dbReference>
<comment type="similarity">
    <text evidence="2">Belongs to the LSM14 family.</text>
</comment>
<feature type="region of interest" description="Disordered" evidence="8">
    <location>
        <begin position="1"/>
        <end position="20"/>
    </location>
</feature>
<protein>
    <recommendedName>
        <fullName evidence="14">Protein decapping 5-like</fullName>
    </recommendedName>
</protein>
<dbReference type="PANTHER" id="PTHR13586:SF23">
    <property type="entry name" value="DECAPPING 5-LIKE PROTEIN-RELATED"/>
    <property type="match status" value="1"/>
</dbReference>
<dbReference type="FunFam" id="2.30.30.100:FF:000033">
    <property type="entry name" value="Trailer hitch, isoform C"/>
    <property type="match status" value="1"/>
</dbReference>
<dbReference type="GO" id="GO:0003729">
    <property type="term" value="F:mRNA binding"/>
    <property type="evidence" value="ECO:0007669"/>
    <property type="project" value="TreeGrafter"/>
</dbReference>
<name>A0A9Q1L4L5_9SOLA</name>
<comment type="subcellular location">
    <subcellularLocation>
        <location evidence="1">Cytoplasm</location>
        <location evidence="1">P-body</location>
    </subcellularLocation>
</comment>
<keyword evidence="13" id="KW-1185">Reference proteome</keyword>
<dbReference type="PROSITE" id="PS51513">
    <property type="entry name" value="FFD"/>
    <property type="match status" value="1"/>
</dbReference>
<evidence type="ECO:0000259" key="9">
    <source>
        <dbReference type="PROSITE" id="PS51512"/>
    </source>
</evidence>
<evidence type="ECO:0000259" key="10">
    <source>
        <dbReference type="PROSITE" id="PS51513"/>
    </source>
</evidence>
<dbReference type="AlphaFoldDB" id="A0A9Q1L4L5"/>
<evidence type="ECO:0000259" key="11">
    <source>
        <dbReference type="PROSITE" id="PS52002"/>
    </source>
</evidence>
<evidence type="ECO:0000256" key="6">
    <source>
        <dbReference type="ARBA" id="ARBA00059323"/>
    </source>
</evidence>
<evidence type="ECO:0000313" key="12">
    <source>
        <dbReference type="EMBL" id="KAJ8526672.1"/>
    </source>
</evidence>
<feature type="domain" description="Sm" evidence="11">
    <location>
        <begin position="15"/>
        <end position="98"/>
    </location>
</feature>
<accession>A0A9Q1L4L5</accession>
<dbReference type="SUPFAM" id="SSF50182">
    <property type="entry name" value="Sm-like ribonucleoproteins"/>
    <property type="match status" value="1"/>
</dbReference>
<proteinExistence type="inferred from homology"/>
<feature type="compositionally biased region" description="Basic and acidic residues" evidence="8">
    <location>
        <begin position="431"/>
        <end position="441"/>
    </location>
</feature>
<dbReference type="InterPro" id="IPR025609">
    <property type="entry name" value="Lsm14-like_N"/>
</dbReference>
<evidence type="ECO:0000256" key="1">
    <source>
        <dbReference type="ARBA" id="ARBA00004201"/>
    </source>
</evidence>